<evidence type="ECO:0000256" key="1">
    <source>
        <dbReference type="ARBA" id="ARBA00022679"/>
    </source>
</evidence>
<organism evidence="4 5">
    <name type="scientific">Bradyrhizobium manausense</name>
    <dbReference type="NCBI Taxonomy" id="989370"/>
    <lineage>
        <taxon>Bacteria</taxon>
        <taxon>Pseudomonadati</taxon>
        <taxon>Pseudomonadota</taxon>
        <taxon>Alphaproteobacteria</taxon>
        <taxon>Hyphomicrobiales</taxon>
        <taxon>Nitrobacteraceae</taxon>
        <taxon>Bradyrhizobium</taxon>
    </lineage>
</organism>
<evidence type="ECO:0000313" key="4">
    <source>
        <dbReference type="EMBL" id="KRQ02029.1"/>
    </source>
</evidence>
<dbReference type="Gene3D" id="3.40.630.30">
    <property type="match status" value="1"/>
</dbReference>
<reference evidence="4 5" key="1">
    <citation type="submission" date="2015-09" db="EMBL/GenBank/DDBJ databases">
        <title>Draft Genome Sequence of Bradyrhizobium manausense Strain BR 3351T, a Novel Symbiotic Nitrogen-Fixing Alphaproteobacterium Isolated from Brazilian Amazon Rain Forest.</title>
        <authorList>
            <person name="De Araujo J.L."/>
            <person name="Zilli J.E."/>
        </authorList>
    </citation>
    <scope>NUCLEOTIDE SEQUENCE [LARGE SCALE GENOMIC DNA]</scope>
    <source>
        <strain evidence="4 5">BR3351</strain>
    </source>
</reference>
<comment type="caution">
    <text evidence="4">The sequence shown here is derived from an EMBL/GenBank/DDBJ whole genome shotgun (WGS) entry which is preliminary data.</text>
</comment>
<dbReference type="InterPro" id="IPR050832">
    <property type="entry name" value="Bact_Acetyltransf"/>
</dbReference>
<name>A0A0R3D0F6_9BRAD</name>
<evidence type="ECO:0000256" key="2">
    <source>
        <dbReference type="ARBA" id="ARBA00023315"/>
    </source>
</evidence>
<dbReference type="InterPro" id="IPR016181">
    <property type="entry name" value="Acyl_CoA_acyltransferase"/>
</dbReference>
<evidence type="ECO:0000259" key="3">
    <source>
        <dbReference type="PROSITE" id="PS51186"/>
    </source>
</evidence>
<accession>A0A0R3D0F6</accession>
<keyword evidence="2" id="KW-0012">Acyltransferase</keyword>
<dbReference type="AlphaFoldDB" id="A0A0R3D0F6"/>
<dbReference type="InterPro" id="IPR000182">
    <property type="entry name" value="GNAT_dom"/>
</dbReference>
<proteinExistence type="predicted"/>
<dbReference type="SUPFAM" id="SSF55729">
    <property type="entry name" value="Acyl-CoA N-acyltransferases (Nat)"/>
    <property type="match status" value="1"/>
</dbReference>
<dbReference type="PANTHER" id="PTHR43877">
    <property type="entry name" value="AMINOALKYLPHOSPHONATE N-ACETYLTRANSFERASE-RELATED-RELATED"/>
    <property type="match status" value="1"/>
</dbReference>
<dbReference type="Proteomes" id="UP000051936">
    <property type="component" value="Unassembled WGS sequence"/>
</dbReference>
<feature type="domain" description="N-acetyltransferase" evidence="3">
    <location>
        <begin position="38"/>
        <end position="186"/>
    </location>
</feature>
<protein>
    <recommendedName>
        <fullName evidence="3">N-acetyltransferase domain-containing protein</fullName>
    </recommendedName>
</protein>
<dbReference type="CDD" id="cd04301">
    <property type="entry name" value="NAT_SF"/>
    <property type="match status" value="1"/>
</dbReference>
<keyword evidence="5" id="KW-1185">Reference proteome</keyword>
<dbReference type="Pfam" id="PF00583">
    <property type="entry name" value="Acetyltransf_1"/>
    <property type="match status" value="1"/>
</dbReference>
<dbReference type="PROSITE" id="PS51186">
    <property type="entry name" value="GNAT"/>
    <property type="match status" value="1"/>
</dbReference>
<keyword evidence="1" id="KW-0808">Transferase</keyword>
<dbReference type="GO" id="GO:0016747">
    <property type="term" value="F:acyltransferase activity, transferring groups other than amino-acyl groups"/>
    <property type="evidence" value="ECO:0007669"/>
    <property type="project" value="InterPro"/>
</dbReference>
<evidence type="ECO:0000313" key="5">
    <source>
        <dbReference type="Proteomes" id="UP000051936"/>
    </source>
</evidence>
<dbReference type="EMBL" id="LJYG01000111">
    <property type="protein sequence ID" value="KRQ02029.1"/>
    <property type="molecule type" value="Genomic_DNA"/>
</dbReference>
<dbReference type="STRING" id="989370.AOQ71_36135"/>
<sequence>MRELARREKATLVSEDAVGSLVGCGIRGQSIGASLVSCVLRPHQVEELPALSALCLRSKAVWGYDQDFIEACRSELTIEPGETQSSTIAVAEENGRIVGIAQIKVTGDEADLLKLFVEPTMLRGGVGTKLFHWAIGEAARMGASRMLIEADPDAAPSYRRMGAKDCGFAPSGSIPGRMLPKLVREL</sequence>
<gene>
    <name evidence="4" type="ORF">AOQ71_36135</name>
</gene>